<gene>
    <name evidence="10" type="ORF">NSK_006295</name>
</gene>
<feature type="region of interest" description="Disordered" evidence="6">
    <location>
        <begin position="460"/>
        <end position="482"/>
    </location>
</feature>
<feature type="domain" description="Rad4 beta-hairpin" evidence="7">
    <location>
        <begin position="570"/>
        <end position="621"/>
    </location>
</feature>
<dbReference type="EMBL" id="SDOX01000113">
    <property type="protein sequence ID" value="TFJ82384.1"/>
    <property type="molecule type" value="Genomic_DNA"/>
</dbReference>
<dbReference type="InterPro" id="IPR018326">
    <property type="entry name" value="Rad4_beta-hairpin_dom1"/>
</dbReference>
<evidence type="ECO:0000256" key="1">
    <source>
        <dbReference type="ARBA" id="ARBA00004123"/>
    </source>
</evidence>
<accession>A0A4D9CUX8</accession>
<feature type="region of interest" description="Disordered" evidence="6">
    <location>
        <begin position="1"/>
        <end position="117"/>
    </location>
</feature>
<evidence type="ECO:0000256" key="3">
    <source>
        <dbReference type="ARBA" id="ARBA00022763"/>
    </source>
</evidence>
<feature type="region of interest" description="Disordered" evidence="6">
    <location>
        <begin position="647"/>
        <end position="670"/>
    </location>
</feature>
<feature type="compositionally biased region" description="Acidic residues" evidence="6">
    <location>
        <begin position="20"/>
        <end position="52"/>
    </location>
</feature>
<keyword evidence="3" id="KW-0227">DNA damage</keyword>
<dbReference type="GO" id="GO:0006289">
    <property type="term" value="P:nucleotide-excision repair"/>
    <property type="evidence" value="ECO:0007669"/>
    <property type="project" value="InterPro"/>
</dbReference>
<dbReference type="GO" id="GO:0003684">
    <property type="term" value="F:damaged DNA binding"/>
    <property type="evidence" value="ECO:0007669"/>
    <property type="project" value="InterPro"/>
</dbReference>
<evidence type="ECO:0000256" key="4">
    <source>
        <dbReference type="ARBA" id="ARBA00023204"/>
    </source>
</evidence>
<dbReference type="OrthoDB" id="300780at2759"/>
<feature type="compositionally biased region" description="Acidic residues" evidence="6">
    <location>
        <begin position="333"/>
        <end position="355"/>
    </location>
</feature>
<dbReference type="SMART" id="SM01030">
    <property type="entry name" value="BHD_1"/>
    <property type="match status" value="1"/>
</dbReference>
<dbReference type="InterPro" id="IPR004583">
    <property type="entry name" value="DNA_repair_Rad4"/>
</dbReference>
<comment type="similarity">
    <text evidence="2">Belongs to the XPC family.</text>
</comment>
<evidence type="ECO:0000313" key="11">
    <source>
        <dbReference type="Proteomes" id="UP000355283"/>
    </source>
</evidence>
<dbReference type="Gene3D" id="3.90.260.10">
    <property type="entry name" value="Transglutaminase-like"/>
    <property type="match status" value="2"/>
</dbReference>
<evidence type="ECO:0000256" key="6">
    <source>
        <dbReference type="SAM" id="MobiDB-lite"/>
    </source>
</evidence>
<evidence type="ECO:0000256" key="5">
    <source>
        <dbReference type="ARBA" id="ARBA00023242"/>
    </source>
</evidence>
<dbReference type="InterPro" id="IPR038765">
    <property type="entry name" value="Papain-like_cys_pep_sf"/>
</dbReference>
<feature type="region of interest" description="Disordered" evidence="6">
    <location>
        <begin position="263"/>
        <end position="299"/>
    </location>
</feature>
<feature type="compositionally biased region" description="Pro residues" evidence="6">
    <location>
        <begin position="416"/>
        <end position="433"/>
    </location>
</feature>
<feature type="compositionally biased region" description="Pro residues" evidence="6">
    <location>
        <begin position="471"/>
        <end position="482"/>
    </location>
</feature>
<feature type="region of interest" description="Disordered" evidence="6">
    <location>
        <begin position="320"/>
        <end position="440"/>
    </location>
</feature>
<keyword evidence="4" id="KW-0234">DNA repair</keyword>
<evidence type="ECO:0000259" key="8">
    <source>
        <dbReference type="SMART" id="SM01031"/>
    </source>
</evidence>
<feature type="domain" description="Rad4 beta-hairpin" evidence="8">
    <location>
        <begin position="623"/>
        <end position="689"/>
    </location>
</feature>
<sequence length="830" mass="92856">MEDDVEVRREKPGRGKESEEREEEEEEEEEEEGEEEEGEEEEDEMEWEEPEDLNLPPVPLDEKWRDKEEDEEEDEEEEELRRFLQSEESDGLLITLESEERQEKAGTGGRKMSSKKDTRRTRKELWRDFHIHTAHLALLTLRTRLLSTHASHPSLLAAATAALPPALRRGLSQGPTLSGLQRLSRWFQDTFTQLSDAHLREEEGKEGASPPELLSALEAKEGSGAVLVQILLAMLRGVGAKARLVCPLSPRSYQHPPYLLRRRREQGRAVDLTQEGGKGGTKAEGKGEKRKTRRLLASKEGARPLPGCGVWVEVFVREGGREGGRTGGKEEVVDVSDGEEEANGEEEEVEEEEEKEDTKEEGGKEGRSGKGREGMRRGVGGAALGATCRKAGDKQEGASNGYCRAGRKRRRSDTPSLPPALPPSRPPSPPPLPLSSSSSSSLSGRWVALDVLRQLLDNPLSHEPTLHSRPGPRPLPPSLPPSPPPSPWLYVLTVDQGGDLTDVTRRYCNRWSHAVRLRAGEWWASYLERANAPLARRREARLLALGDYRSFFEFEAAAAAETAELTAAETAEPMPTTLSGFETHQRYVLERHLKRWEVLKVPRKLLGTFKGECVYDRSGVEEGATARQWLQRHGRQVKQGELPCRVVEGKGKGGKEKGKDGEEGGREGGREGKALELFGFWQTERYQPPALLPGGELPVNEHGNIEVWGRNRIFLPKGTRHVYGEGGREWEVARQLGIRYARAVTGWEMRQGRTLPVVEGVVVKEQDAGVLRDGCRSWQAGREEKIARAKERKVVERWGRLVKGLRIARELQEKYGGENRKGGTVGRGTW</sequence>
<dbReference type="Proteomes" id="UP000355283">
    <property type="component" value="Unassembled WGS sequence"/>
</dbReference>
<dbReference type="GO" id="GO:0003697">
    <property type="term" value="F:single-stranded DNA binding"/>
    <property type="evidence" value="ECO:0007669"/>
    <property type="project" value="TreeGrafter"/>
</dbReference>
<keyword evidence="11" id="KW-1185">Reference proteome</keyword>
<dbReference type="AlphaFoldDB" id="A0A4D9CUX8"/>
<dbReference type="PANTHER" id="PTHR12135">
    <property type="entry name" value="DNA REPAIR PROTEIN XP-C / RAD4"/>
    <property type="match status" value="1"/>
</dbReference>
<dbReference type="InterPro" id="IPR018328">
    <property type="entry name" value="Rad4_beta-hairpin_dom3"/>
</dbReference>
<dbReference type="Pfam" id="PF10405">
    <property type="entry name" value="BHD_3"/>
    <property type="match status" value="1"/>
</dbReference>
<dbReference type="PANTHER" id="PTHR12135:SF0">
    <property type="entry name" value="DNA REPAIR PROTEIN COMPLEMENTING XP-C CELLS"/>
    <property type="match status" value="1"/>
</dbReference>
<feature type="compositionally biased region" description="Basic and acidic residues" evidence="6">
    <location>
        <begin position="1"/>
        <end position="19"/>
    </location>
</feature>
<dbReference type="SMART" id="SM01032">
    <property type="entry name" value="BHD_3"/>
    <property type="match status" value="1"/>
</dbReference>
<comment type="subcellular location">
    <subcellularLocation>
        <location evidence="1">Nucleus</location>
    </subcellularLocation>
</comment>
<dbReference type="SUPFAM" id="SSF54001">
    <property type="entry name" value="Cysteine proteinases"/>
    <property type="match status" value="2"/>
</dbReference>
<dbReference type="SMART" id="SM01031">
    <property type="entry name" value="BHD_2"/>
    <property type="match status" value="1"/>
</dbReference>
<dbReference type="Gene3D" id="2.20.20.110">
    <property type="entry name" value="Rad4, beta-hairpin domain BHD1"/>
    <property type="match status" value="1"/>
</dbReference>
<evidence type="ECO:0000259" key="9">
    <source>
        <dbReference type="SMART" id="SM01032"/>
    </source>
</evidence>
<comment type="caution">
    <text evidence="10">The sequence shown here is derived from an EMBL/GenBank/DDBJ whole genome shotgun (WGS) entry which is preliminary data.</text>
</comment>
<name>A0A4D9CUX8_9STRA</name>
<dbReference type="GO" id="GO:0006298">
    <property type="term" value="P:mismatch repair"/>
    <property type="evidence" value="ECO:0007669"/>
    <property type="project" value="TreeGrafter"/>
</dbReference>
<evidence type="ECO:0008006" key="12">
    <source>
        <dbReference type="Google" id="ProtNLM"/>
    </source>
</evidence>
<proteinExistence type="inferred from homology"/>
<keyword evidence="5" id="KW-0539">Nucleus</keyword>
<dbReference type="Pfam" id="PF10404">
    <property type="entry name" value="BHD_2"/>
    <property type="match status" value="1"/>
</dbReference>
<dbReference type="InterPro" id="IPR018327">
    <property type="entry name" value="BHD_2"/>
</dbReference>
<dbReference type="GO" id="GO:0000111">
    <property type="term" value="C:nucleotide-excision repair factor 2 complex"/>
    <property type="evidence" value="ECO:0007669"/>
    <property type="project" value="TreeGrafter"/>
</dbReference>
<organism evidence="10 11">
    <name type="scientific">Nannochloropsis salina CCMP1776</name>
    <dbReference type="NCBI Taxonomy" id="1027361"/>
    <lineage>
        <taxon>Eukaryota</taxon>
        <taxon>Sar</taxon>
        <taxon>Stramenopiles</taxon>
        <taxon>Ochrophyta</taxon>
        <taxon>Eustigmatophyceae</taxon>
        <taxon>Eustigmatales</taxon>
        <taxon>Monodopsidaceae</taxon>
        <taxon>Microchloropsis</taxon>
        <taxon>Microchloropsis salina</taxon>
    </lineage>
</organism>
<feature type="compositionally biased region" description="Acidic residues" evidence="6">
    <location>
        <begin position="68"/>
        <end position="78"/>
    </location>
</feature>
<evidence type="ECO:0000259" key="7">
    <source>
        <dbReference type="SMART" id="SM01030"/>
    </source>
</evidence>
<dbReference type="InterPro" id="IPR036985">
    <property type="entry name" value="Transglutaminase-like_sf"/>
</dbReference>
<dbReference type="Gene3D" id="3.30.70.2460">
    <property type="entry name" value="Rad4, beta-hairpin domain BHD3"/>
    <property type="match status" value="1"/>
</dbReference>
<dbReference type="InterPro" id="IPR042488">
    <property type="entry name" value="Rad4_BHD3_sf"/>
</dbReference>
<dbReference type="GO" id="GO:0071942">
    <property type="term" value="C:XPC complex"/>
    <property type="evidence" value="ECO:0007669"/>
    <property type="project" value="TreeGrafter"/>
</dbReference>
<evidence type="ECO:0000313" key="10">
    <source>
        <dbReference type="EMBL" id="TFJ82384.1"/>
    </source>
</evidence>
<dbReference type="Pfam" id="PF10403">
    <property type="entry name" value="BHD_1"/>
    <property type="match status" value="1"/>
</dbReference>
<reference evidence="10 11" key="1">
    <citation type="submission" date="2019-01" db="EMBL/GenBank/DDBJ databases">
        <title>Nuclear Genome Assembly of the Microalgal Biofuel strain Nannochloropsis salina CCMP1776.</title>
        <authorList>
            <person name="Hovde B."/>
        </authorList>
    </citation>
    <scope>NUCLEOTIDE SEQUENCE [LARGE SCALE GENOMIC DNA]</scope>
    <source>
        <strain evidence="10 11">CCMP1776</strain>
    </source>
</reference>
<dbReference type="GO" id="GO:0005737">
    <property type="term" value="C:cytoplasm"/>
    <property type="evidence" value="ECO:0007669"/>
    <property type="project" value="TreeGrafter"/>
</dbReference>
<feature type="compositionally biased region" description="Basic and acidic residues" evidence="6">
    <location>
        <begin position="320"/>
        <end position="332"/>
    </location>
</feature>
<feature type="compositionally biased region" description="Basic and acidic residues" evidence="6">
    <location>
        <begin position="356"/>
        <end position="376"/>
    </location>
</feature>
<protein>
    <recommendedName>
        <fullName evidence="12">Rad4 beta-hairpin domain-containing protein</fullName>
    </recommendedName>
</protein>
<feature type="domain" description="Rad4 beta-hairpin" evidence="9">
    <location>
        <begin position="697"/>
        <end position="775"/>
    </location>
</feature>
<evidence type="ECO:0000256" key="2">
    <source>
        <dbReference type="ARBA" id="ARBA00009525"/>
    </source>
</evidence>